<dbReference type="SMART" id="SM00829">
    <property type="entry name" value="PKS_ER"/>
    <property type="match status" value="1"/>
</dbReference>
<dbReference type="CDD" id="cd08249">
    <property type="entry name" value="enoyl_reductase_like"/>
    <property type="match status" value="1"/>
</dbReference>
<dbReference type="InterPro" id="IPR036291">
    <property type="entry name" value="NAD(P)-bd_dom_sf"/>
</dbReference>
<dbReference type="InterPro" id="IPR020843">
    <property type="entry name" value="ER"/>
</dbReference>
<dbReference type="InterPro" id="IPR047122">
    <property type="entry name" value="Trans-enoyl_RdTase-like"/>
</dbReference>
<evidence type="ECO:0000259" key="3">
    <source>
        <dbReference type="SMART" id="SM00829"/>
    </source>
</evidence>
<comment type="similarity">
    <text evidence="1">Belongs to the zinc-containing alcohol dehydrogenase family.</text>
</comment>
<dbReference type="EMBL" id="CP055902">
    <property type="protein sequence ID" value="QKX63092.1"/>
    <property type="molecule type" value="Genomic_DNA"/>
</dbReference>
<protein>
    <recommendedName>
        <fullName evidence="3">Enoyl reductase (ER) domain-containing protein</fullName>
    </recommendedName>
</protein>
<sequence>MTQESLHGHHQAVIISEKGAQHSRVSRKTPQPGPGQLLVEIKAIALNPVDHFQRDSGLLITNYPTVLGSDVAGIVIECGPEVPADTPQPGTRVAAYATAFFHQSDADFGAFQKFVLVNAERVTPLPDSTSFSEGSILPMSVAVALVGWYVLGIPRDTSYKPEDKQGILVWGASTSVGSAAVQSAKLLGFRVYATSSPGNHDYLKTLGADQTFDYKSDNIVSQVVEAARKDGVSLNYCFLGQGSLEPIANILGQLKSDRTPKIASAPIVPPEAKDLEGVEVIFILPPMNDPKELYNIYHWVFMEWLKEKLATGEYVPSPRVKVAGKGLEDIDKALDELKQGVSGTKLVVEL</sequence>
<dbReference type="GeneID" id="55997741"/>
<dbReference type="GO" id="GO:0016651">
    <property type="term" value="F:oxidoreductase activity, acting on NAD(P)H"/>
    <property type="evidence" value="ECO:0007669"/>
    <property type="project" value="InterPro"/>
</dbReference>
<dbReference type="InterPro" id="IPR011032">
    <property type="entry name" value="GroES-like_sf"/>
</dbReference>
<dbReference type="RefSeq" id="XP_035349266.1">
    <property type="nucleotide sequence ID" value="XM_035493373.1"/>
</dbReference>
<accession>A0A7H8R9R0</accession>
<evidence type="ECO:0000313" key="4">
    <source>
        <dbReference type="EMBL" id="QKX63092.1"/>
    </source>
</evidence>
<organism evidence="4 5">
    <name type="scientific">Talaromyces rugulosus</name>
    <name type="common">Penicillium rugulosum</name>
    <dbReference type="NCBI Taxonomy" id="121627"/>
    <lineage>
        <taxon>Eukaryota</taxon>
        <taxon>Fungi</taxon>
        <taxon>Dikarya</taxon>
        <taxon>Ascomycota</taxon>
        <taxon>Pezizomycotina</taxon>
        <taxon>Eurotiomycetes</taxon>
        <taxon>Eurotiomycetidae</taxon>
        <taxon>Eurotiales</taxon>
        <taxon>Trichocomaceae</taxon>
        <taxon>Talaromyces</taxon>
        <taxon>Talaromyces sect. Islandici</taxon>
    </lineage>
</organism>
<dbReference type="PANTHER" id="PTHR45348:SF2">
    <property type="entry name" value="ZINC-TYPE ALCOHOL DEHYDROGENASE-LIKE PROTEIN C2E1P3.01"/>
    <property type="match status" value="1"/>
</dbReference>
<keyword evidence="5" id="KW-1185">Reference proteome</keyword>
<gene>
    <name evidence="4" type="ORF">TRUGW13939_10260</name>
</gene>
<reference evidence="5" key="1">
    <citation type="submission" date="2020-06" db="EMBL/GenBank/DDBJ databases">
        <title>A chromosome-scale genome assembly of Talaromyces rugulosus W13939.</title>
        <authorList>
            <person name="Wang B."/>
            <person name="Guo L."/>
            <person name="Ye K."/>
            <person name="Wang L."/>
        </authorList>
    </citation>
    <scope>NUCLEOTIDE SEQUENCE [LARGE SCALE GENOMIC DNA]</scope>
    <source>
        <strain evidence="5">W13939</strain>
    </source>
</reference>
<name>A0A7H8R9R0_TALRU</name>
<dbReference type="Pfam" id="PF00107">
    <property type="entry name" value="ADH_zinc_N"/>
    <property type="match status" value="1"/>
</dbReference>
<evidence type="ECO:0000256" key="2">
    <source>
        <dbReference type="ARBA" id="ARBA00023002"/>
    </source>
</evidence>
<dbReference type="OrthoDB" id="10257049at2759"/>
<dbReference type="PANTHER" id="PTHR45348">
    <property type="entry name" value="HYPOTHETICAL OXIDOREDUCTASE (EUROFUNG)"/>
    <property type="match status" value="1"/>
</dbReference>
<keyword evidence="2" id="KW-0560">Oxidoreductase</keyword>
<evidence type="ECO:0000256" key="1">
    <source>
        <dbReference type="ARBA" id="ARBA00008072"/>
    </source>
</evidence>
<dbReference type="SUPFAM" id="SSF51735">
    <property type="entry name" value="NAD(P)-binding Rossmann-fold domains"/>
    <property type="match status" value="1"/>
</dbReference>
<dbReference type="Pfam" id="PF08240">
    <property type="entry name" value="ADH_N"/>
    <property type="match status" value="1"/>
</dbReference>
<feature type="domain" description="Enoyl reductase (ER)" evidence="3">
    <location>
        <begin position="19"/>
        <end position="348"/>
    </location>
</feature>
<dbReference type="SUPFAM" id="SSF50129">
    <property type="entry name" value="GroES-like"/>
    <property type="match status" value="1"/>
</dbReference>
<dbReference type="KEGG" id="trg:TRUGW13939_10260"/>
<dbReference type="AlphaFoldDB" id="A0A7H8R9R0"/>
<dbReference type="InterPro" id="IPR013149">
    <property type="entry name" value="ADH-like_C"/>
</dbReference>
<dbReference type="InterPro" id="IPR013154">
    <property type="entry name" value="ADH-like_N"/>
</dbReference>
<dbReference type="Proteomes" id="UP000509510">
    <property type="component" value="Chromosome V"/>
</dbReference>
<dbReference type="Gene3D" id="3.90.180.10">
    <property type="entry name" value="Medium-chain alcohol dehydrogenases, catalytic domain"/>
    <property type="match status" value="1"/>
</dbReference>
<dbReference type="Gene3D" id="3.40.50.720">
    <property type="entry name" value="NAD(P)-binding Rossmann-like Domain"/>
    <property type="match status" value="1"/>
</dbReference>
<proteinExistence type="inferred from homology"/>
<evidence type="ECO:0000313" key="5">
    <source>
        <dbReference type="Proteomes" id="UP000509510"/>
    </source>
</evidence>